<dbReference type="EMBL" id="JBITYG010000009">
    <property type="protein sequence ID" value="MFI9104295.1"/>
    <property type="molecule type" value="Genomic_DNA"/>
</dbReference>
<accession>A0ABW8CG12</accession>
<dbReference type="RefSeq" id="WP_399654407.1">
    <property type="nucleotide sequence ID" value="NZ_JBITYG010000009.1"/>
</dbReference>
<reference evidence="2 3" key="1">
    <citation type="submission" date="2024-10" db="EMBL/GenBank/DDBJ databases">
        <title>The Natural Products Discovery Center: Release of the First 8490 Sequenced Strains for Exploring Actinobacteria Biosynthetic Diversity.</title>
        <authorList>
            <person name="Kalkreuter E."/>
            <person name="Kautsar S.A."/>
            <person name="Yang D."/>
            <person name="Bader C.D."/>
            <person name="Teijaro C.N."/>
            <person name="Fluegel L."/>
            <person name="Davis C.M."/>
            <person name="Simpson J.R."/>
            <person name="Lauterbach L."/>
            <person name="Steele A.D."/>
            <person name="Gui C."/>
            <person name="Meng S."/>
            <person name="Li G."/>
            <person name="Viehrig K."/>
            <person name="Ye F."/>
            <person name="Su P."/>
            <person name="Kiefer A.F."/>
            <person name="Nichols A."/>
            <person name="Cepeda A.J."/>
            <person name="Yan W."/>
            <person name="Fan B."/>
            <person name="Jiang Y."/>
            <person name="Adhikari A."/>
            <person name="Zheng C.-J."/>
            <person name="Schuster L."/>
            <person name="Cowan T.M."/>
            <person name="Smanski M.J."/>
            <person name="Chevrette M.G."/>
            <person name="De Carvalho L.P.S."/>
            <person name="Shen B."/>
        </authorList>
    </citation>
    <scope>NUCLEOTIDE SEQUENCE [LARGE SCALE GENOMIC DNA]</scope>
    <source>
        <strain evidence="2 3">NPDC053399</strain>
    </source>
</reference>
<keyword evidence="3" id="KW-1185">Reference proteome</keyword>
<keyword evidence="1" id="KW-0472">Membrane</keyword>
<name>A0ABW8CG12_9ACTN</name>
<comment type="caution">
    <text evidence="2">The sequence shown here is derived from an EMBL/GenBank/DDBJ whole genome shotgun (WGS) entry which is preliminary data.</text>
</comment>
<protein>
    <recommendedName>
        <fullName evidence="4">SpdC2 protein</fullName>
    </recommendedName>
</protein>
<evidence type="ECO:0000313" key="2">
    <source>
        <dbReference type="EMBL" id="MFI9104295.1"/>
    </source>
</evidence>
<gene>
    <name evidence="2" type="ORF">ACIGXA_27645</name>
</gene>
<evidence type="ECO:0000256" key="1">
    <source>
        <dbReference type="SAM" id="Phobius"/>
    </source>
</evidence>
<organism evidence="2 3">
    <name type="scientific">Streptomyces fildesensis</name>
    <dbReference type="NCBI Taxonomy" id="375757"/>
    <lineage>
        <taxon>Bacteria</taxon>
        <taxon>Bacillati</taxon>
        <taxon>Actinomycetota</taxon>
        <taxon>Actinomycetes</taxon>
        <taxon>Kitasatosporales</taxon>
        <taxon>Streptomycetaceae</taxon>
        <taxon>Streptomyces</taxon>
    </lineage>
</organism>
<keyword evidence="1" id="KW-1133">Transmembrane helix</keyword>
<evidence type="ECO:0008006" key="4">
    <source>
        <dbReference type="Google" id="ProtNLM"/>
    </source>
</evidence>
<sequence length="64" mass="6729">MNVHLPLIAILIALGYFGLKLSRVPTWLVVVLVLGGFYLADTFVAPAIDSGTKTGVSVVNGTTK</sequence>
<proteinExistence type="predicted"/>
<dbReference type="Proteomes" id="UP001614394">
    <property type="component" value="Unassembled WGS sequence"/>
</dbReference>
<keyword evidence="1" id="KW-0812">Transmembrane</keyword>
<evidence type="ECO:0000313" key="3">
    <source>
        <dbReference type="Proteomes" id="UP001614394"/>
    </source>
</evidence>
<feature type="transmembrane region" description="Helical" evidence="1">
    <location>
        <begin position="25"/>
        <end position="44"/>
    </location>
</feature>